<dbReference type="GO" id="GO:0002949">
    <property type="term" value="P:tRNA threonylcarbamoyladenosine modification"/>
    <property type="evidence" value="ECO:0007669"/>
    <property type="project" value="InterPro"/>
</dbReference>
<dbReference type="Pfam" id="PF00814">
    <property type="entry name" value="TsaD"/>
    <property type="match status" value="1"/>
</dbReference>
<dbReference type="RefSeq" id="WP_151691516.1">
    <property type="nucleotide sequence ID" value="NZ_BMGX01000002.1"/>
</dbReference>
<sequence>MINPIFLCIETSTHNCSVAVFRGSERLSLVEQSSDSYIHGEMLHIFIQRALADAGIEAHNLTAVAVSKGPGSYTGLRIGVSAAKGLCFALQIPLYSVNSLRVLSNGLTKAEIGDADVLSVIDARRMEVYSSVFDSEGTELSETQAEIVEADTFEDRRRTKFVLVGDAQEKLKEVLPIAHYNFTTHIYPSAAHMGSIILKKIENEQAEDVAYFEPFYLKDFVAGKPKKSPLAQ</sequence>
<dbReference type="AlphaFoldDB" id="A0A6L3ZGF8"/>
<evidence type="ECO:0000259" key="1">
    <source>
        <dbReference type="Pfam" id="PF00814"/>
    </source>
</evidence>
<keyword evidence="2" id="KW-0808">Transferase</keyword>
<protein>
    <submittedName>
        <fullName evidence="2">tRNA (Adenosine(37)-N6)-threonylcarbamoyltransferase complex dimerization subunit type 1 TsaB</fullName>
    </submittedName>
</protein>
<dbReference type="InterPro" id="IPR043129">
    <property type="entry name" value="ATPase_NBD"/>
</dbReference>
<reference evidence="2 3" key="1">
    <citation type="submission" date="2019-10" db="EMBL/GenBank/DDBJ databases">
        <title>Genome sequence of Phaeocystidibacter marisrubri JCM30614 (type strain).</title>
        <authorList>
            <person name="Bowman J.P."/>
        </authorList>
    </citation>
    <scope>NUCLEOTIDE SEQUENCE [LARGE SCALE GENOMIC DNA]</scope>
    <source>
        <strain evidence="2 3">JCM 30614</strain>
    </source>
</reference>
<dbReference type="EMBL" id="WBVQ01000001">
    <property type="protein sequence ID" value="KAB2816944.1"/>
    <property type="molecule type" value="Genomic_DNA"/>
</dbReference>
<dbReference type="InterPro" id="IPR022496">
    <property type="entry name" value="T6A_TsaB"/>
</dbReference>
<organism evidence="2 3">
    <name type="scientific">Phaeocystidibacter marisrubri</name>
    <dbReference type="NCBI Taxonomy" id="1577780"/>
    <lineage>
        <taxon>Bacteria</taxon>
        <taxon>Pseudomonadati</taxon>
        <taxon>Bacteroidota</taxon>
        <taxon>Flavobacteriia</taxon>
        <taxon>Flavobacteriales</taxon>
        <taxon>Phaeocystidibacteraceae</taxon>
        <taxon>Phaeocystidibacter</taxon>
    </lineage>
</organism>
<dbReference type="GO" id="GO:0016740">
    <property type="term" value="F:transferase activity"/>
    <property type="evidence" value="ECO:0007669"/>
    <property type="project" value="UniProtKB-KW"/>
</dbReference>
<gene>
    <name evidence="2" type="primary">tsaB</name>
    <name evidence="2" type="ORF">F8C82_00675</name>
</gene>
<dbReference type="PANTHER" id="PTHR11735:SF11">
    <property type="entry name" value="TRNA THREONYLCARBAMOYLADENOSINE BIOSYNTHESIS PROTEIN TSAB"/>
    <property type="match status" value="1"/>
</dbReference>
<dbReference type="NCBIfam" id="TIGR03725">
    <property type="entry name" value="T6A_YeaZ"/>
    <property type="match status" value="1"/>
</dbReference>
<accession>A0A6L3ZGF8</accession>
<proteinExistence type="predicted"/>
<dbReference type="PANTHER" id="PTHR11735">
    <property type="entry name" value="TRNA N6-ADENOSINE THREONYLCARBAMOYLTRANSFERASE"/>
    <property type="match status" value="1"/>
</dbReference>
<feature type="domain" description="Gcp-like" evidence="1">
    <location>
        <begin position="39"/>
        <end position="147"/>
    </location>
</feature>
<dbReference type="Gene3D" id="3.30.420.40">
    <property type="match status" value="2"/>
</dbReference>
<dbReference type="OrthoDB" id="9784166at2"/>
<dbReference type="Proteomes" id="UP000484164">
    <property type="component" value="Unassembled WGS sequence"/>
</dbReference>
<name>A0A6L3ZGF8_9FLAO</name>
<dbReference type="SUPFAM" id="SSF53067">
    <property type="entry name" value="Actin-like ATPase domain"/>
    <property type="match status" value="2"/>
</dbReference>
<keyword evidence="3" id="KW-1185">Reference proteome</keyword>
<dbReference type="GO" id="GO:0005829">
    <property type="term" value="C:cytosol"/>
    <property type="evidence" value="ECO:0007669"/>
    <property type="project" value="TreeGrafter"/>
</dbReference>
<dbReference type="CDD" id="cd24032">
    <property type="entry name" value="ASKHA_NBD_TsaB"/>
    <property type="match status" value="1"/>
</dbReference>
<comment type="caution">
    <text evidence="2">The sequence shown here is derived from an EMBL/GenBank/DDBJ whole genome shotgun (WGS) entry which is preliminary data.</text>
</comment>
<evidence type="ECO:0000313" key="3">
    <source>
        <dbReference type="Proteomes" id="UP000484164"/>
    </source>
</evidence>
<dbReference type="InterPro" id="IPR000905">
    <property type="entry name" value="Gcp-like_dom"/>
</dbReference>
<evidence type="ECO:0000313" key="2">
    <source>
        <dbReference type="EMBL" id="KAB2816944.1"/>
    </source>
</evidence>